<protein>
    <recommendedName>
        <fullName evidence="8">Dimethylglycine oxidase</fullName>
    </recommendedName>
</protein>
<sequence length="831" mass="90378">MTSTSSKVVIIGAGIVGVNVADELVSRGWNDITVIEQGPLNMPGGSTSHAPGLVFQVNSSKTLTSFATYTVSKLLSLDCFNQVGGLEIATTLERLEDLKRKHGWASSLGIETRILGPEECRIKYPLLKEDGILGGLHIPSDGLALAAHSVQLLMERTRRAGVRYFGQTLVTGIQQANGRTTGVMTKGGLVFPADIVVSAAGFWGAKIGAMVGLPVPLLPMAHQYVKTTPVAAQAGKNSLPNGAQLPILRYQDKDLYYRELGDCFGIGYYGHDPKPVDVSTLGETPPVVTQQRMPSRLSFSATEFEPAWELTTDLLPALKNSYIADGFDGVLSFTPDGSPLIGQAPHIDGFWVAEAVWVTHSAGVARALAEILTNGRSELDLSSCDIARFEEAQLSECYIKNTASQDFVQVYDIVHPFRPRESPRGLRCSPFHERQKDLGAVFLETGGWERPEWFEANKELVAQLPSSWAPRDRDTWSSRHYSPVVAAEAYKTRTSAGLYDLTSSRRIEVAGPGAAEFLERLTTNAVSDLGKVVHTLLLDAMGGIRSDLTLSRLHEDYFQVGANSPIDLAYFTREAREQSKLSPRKFVSIKDITGGTCALGLWGPSALDIITSVTDDDLSNQALPPNGIKKIFIAGIAVLAINISWVGERGWELHTSAEFGRHVWDSLWKAGQTYDLVAAGRAAFYSLRLEKGVRLWGIDFTTEKDPFEAGLEHLVQPGKVEFVGHSAIQGRSRTSASSRLRSLTVDDGKSMILGNEPVYVDGRVVGYITTAAFGFSIGRPVALAYLPSAMKEGDAVDVEYFGRSVKATVTSDPVFDPENSRLQTLQRQAKL</sequence>
<evidence type="ECO:0000259" key="3">
    <source>
        <dbReference type="Pfam" id="PF01571"/>
    </source>
</evidence>
<dbReference type="PANTHER" id="PTHR43757:SF2">
    <property type="entry name" value="AMINOMETHYLTRANSFERASE, MITOCHONDRIAL"/>
    <property type="match status" value="1"/>
</dbReference>
<dbReference type="GO" id="GO:0005739">
    <property type="term" value="C:mitochondrion"/>
    <property type="evidence" value="ECO:0007669"/>
    <property type="project" value="TreeGrafter"/>
</dbReference>
<organism evidence="6 7">
    <name type="scientific">Clonostachys byssicola</name>
    <dbReference type="NCBI Taxonomy" id="160290"/>
    <lineage>
        <taxon>Eukaryota</taxon>
        <taxon>Fungi</taxon>
        <taxon>Dikarya</taxon>
        <taxon>Ascomycota</taxon>
        <taxon>Pezizomycotina</taxon>
        <taxon>Sordariomycetes</taxon>
        <taxon>Hypocreomycetidae</taxon>
        <taxon>Hypocreales</taxon>
        <taxon>Bionectriaceae</taxon>
        <taxon>Clonostachys</taxon>
    </lineage>
</organism>
<dbReference type="Proteomes" id="UP000754883">
    <property type="component" value="Unassembled WGS sequence"/>
</dbReference>
<dbReference type="Gene3D" id="3.30.1360.120">
    <property type="entry name" value="Probable tRNA modification gtpase trme, domain 1"/>
    <property type="match status" value="1"/>
</dbReference>
<dbReference type="Gene3D" id="3.50.50.60">
    <property type="entry name" value="FAD/NAD(P)-binding domain"/>
    <property type="match status" value="1"/>
</dbReference>
<proteinExistence type="inferred from homology"/>
<feature type="domain" description="FAD dependent oxidoreductase" evidence="2">
    <location>
        <begin position="7"/>
        <end position="370"/>
    </location>
</feature>
<dbReference type="Gene3D" id="3.30.70.1400">
    <property type="entry name" value="Aminomethyltransferase beta-barrel domains"/>
    <property type="match status" value="1"/>
</dbReference>
<evidence type="ECO:0000313" key="7">
    <source>
        <dbReference type="Proteomes" id="UP000754883"/>
    </source>
</evidence>
<dbReference type="InterPro" id="IPR036188">
    <property type="entry name" value="FAD/NAD-bd_sf"/>
</dbReference>
<comment type="caution">
    <text evidence="6">The sequence shown here is derived from an EMBL/GenBank/DDBJ whole genome shotgun (WGS) entry which is preliminary data.</text>
</comment>
<gene>
    <name evidence="6" type="ORF">CBYS24578_00016825</name>
</gene>
<dbReference type="EMBL" id="CABFNO020001508">
    <property type="protein sequence ID" value="CAG9992940.1"/>
    <property type="molecule type" value="Genomic_DNA"/>
</dbReference>
<evidence type="ECO:0000256" key="1">
    <source>
        <dbReference type="ARBA" id="ARBA00008609"/>
    </source>
</evidence>
<dbReference type="Gene3D" id="2.40.30.110">
    <property type="entry name" value="Aminomethyltransferase beta-barrel domains"/>
    <property type="match status" value="1"/>
</dbReference>
<dbReference type="AlphaFoldDB" id="A0A9N9Y8H4"/>
<evidence type="ECO:0008006" key="8">
    <source>
        <dbReference type="Google" id="ProtNLM"/>
    </source>
</evidence>
<feature type="domain" description="Aminomethyltransferase C-terminal" evidence="4">
    <location>
        <begin position="739"/>
        <end position="816"/>
    </location>
</feature>
<dbReference type="InterPro" id="IPR029043">
    <property type="entry name" value="GcvT/YgfZ_C"/>
</dbReference>
<name>A0A9N9Y8H4_9HYPO</name>
<dbReference type="Pfam" id="PF08669">
    <property type="entry name" value="GCV_T_C"/>
    <property type="match status" value="1"/>
</dbReference>
<dbReference type="PANTHER" id="PTHR43757">
    <property type="entry name" value="AMINOMETHYLTRANSFERASE"/>
    <property type="match status" value="1"/>
</dbReference>
<dbReference type="SUPFAM" id="SSF103025">
    <property type="entry name" value="Folate-binding domain"/>
    <property type="match status" value="1"/>
</dbReference>
<feature type="domain" description="GCVT N-terminal" evidence="3">
    <location>
        <begin position="431"/>
        <end position="717"/>
    </location>
</feature>
<dbReference type="InterPro" id="IPR006076">
    <property type="entry name" value="FAD-dep_OxRdtase"/>
</dbReference>
<evidence type="ECO:0000259" key="2">
    <source>
        <dbReference type="Pfam" id="PF01266"/>
    </source>
</evidence>
<accession>A0A9N9Y8H4</accession>
<dbReference type="OrthoDB" id="498204at2759"/>
<dbReference type="Pfam" id="PF16350">
    <property type="entry name" value="FAO_M"/>
    <property type="match status" value="1"/>
</dbReference>
<keyword evidence="7" id="KW-1185">Reference proteome</keyword>
<dbReference type="SUPFAM" id="SSF101790">
    <property type="entry name" value="Aminomethyltransferase beta-barrel domain"/>
    <property type="match status" value="1"/>
</dbReference>
<dbReference type="InterPro" id="IPR028896">
    <property type="entry name" value="GcvT/YgfZ/DmdA"/>
</dbReference>
<dbReference type="InterPro" id="IPR027266">
    <property type="entry name" value="TrmE/GcvT-like"/>
</dbReference>
<dbReference type="SUPFAM" id="SSF51905">
    <property type="entry name" value="FAD/NAD(P)-binding domain"/>
    <property type="match status" value="1"/>
</dbReference>
<evidence type="ECO:0000313" key="6">
    <source>
        <dbReference type="EMBL" id="CAG9992940.1"/>
    </source>
</evidence>
<dbReference type="InterPro" id="IPR032503">
    <property type="entry name" value="FAO_M"/>
</dbReference>
<dbReference type="InterPro" id="IPR006222">
    <property type="entry name" value="GCVT_N"/>
</dbReference>
<dbReference type="SUPFAM" id="SSF54373">
    <property type="entry name" value="FAD-linked reductases, C-terminal domain"/>
    <property type="match status" value="1"/>
</dbReference>
<dbReference type="Pfam" id="PF01266">
    <property type="entry name" value="DAO"/>
    <property type="match status" value="1"/>
</dbReference>
<feature type="domain" description="FAD dependent oxidoreductase central" evidence="5">
    <location>
        <begin position="374"/>
        <end position="429"/>
    </location>
</feature>
<evidence type="ECO:0000259" key="5">
    <source>
        <dbReference type="Pfam" id="PF16350"/>
    </source>
</evidence>
<evidence type="ECO:0000259" key="4">
    <source>
        <dbReference type="Pfam" id="PF08669"/>
    </source>
</evidence>
<dbReference type="InterPro" id="IPR013977">
    <property type="entry name" value="GcvT_C"/>
</dbReference>
<dbReference type="Gene3D" id="3.30.9.10">
    <property type="entry name" value="D-Amino Acid Oxidase, subunit A, domain 2"/>
    <property type="match status" value="1"/>
</dbReference>
<reference evidence="6" key="1">
    <citation type="submission" date="2021-10" db="EMBL/GenBank/DDBJ databases">
        <authorList>
            <person name="Piombo E."/>
        </authorList>
    </citation>
    <scope>NUCLEOTIDE SEQUENCE</scope>
</reference>
<dbReference type="Pfam" id="PF01571">
    <property type="entry name" value="GCV_T"/>
    <property type="match status" value="1"/>
</dbReference>
<comment type="similarity">
    <text evidence="1">Belongs to the GcvT family.</text>
</comment>